<accession>A0A1D2MN30</accession>
<comment type="caution">
    <text evidence="2">The sequence shown here is derived from an EMBL/GenBank/DDBJ whole genome shotgun (WGS) entry which is preliminary data.</text>
</comment>
<keyword evidence="1" id="KW-0812">Transmembrane</keyword>
<name>A0A1D2MN30_ORCCI</name>
<protein>
    <submittedName>
        <fullName evidence="2">Obscurin</fullName>
    </submittedName>
</protein>
<feature type="transmembrane region" description="Helical" evidence="1">
    <location>
        <begin position="682"/>
        <end position="707"/>
    </location>
</feature>
<keyword evidence="1" id="KW-1133">Transmembrane helix</keyword>
<evidence type="ECO:0000256" key="1">
    <source>
        <dbReference type="SAM" id="Phobius"/>
    </source>
</evidence>
<dbReference type="EMBL" id="LJIJ01000803">
    <property type="protein sequence ID" value="ODM94456.1"/>
    <property type="molecule type" value="Genomic_DNA"/>
</dbReference>
<evidence type="ECO:0000313" key="3">
    <source>
        <dbReference type="Proteomes" id="UP000094527"/>
    </source>
</evidence>
<dbReference type="SUPFAM" id="SSF48726">
    <property type="entry name" value="Immunoglobulin"/>
    <property type="match status" value="1"/>
</dbReference>
<keyword evidence="3" id="KW-1185">Reference proteome</keyword>
<gene>
    <name evidence="2" type="ORF">Ocin01_12241</name>
</gene>
<dbReference type="Proteomes" id="UP000094527">
    <property type="component" value="Unassembled WGS sequence"/>
</dbReference>
<evidence type="ECO:0000313" key="2">
    <source>
        <dbReference type="EMBL" id="ODM94456.1"/>
    </source>
</evidence>
<dbReference type="Gene3D" id="2.60.40.10">
    <property type="entry name" value="Immunoglobulins"/>
    <property type="match status" value="1"/>
</dbReference>
<sequence>MNDDFGWTRFDLNNQSHDNLEENFITKNKSDYVISEDVNRVLFTCKAKYPIKVTIPYPEQFTLKSPKGQVATVSDRLSVFNEDLNEPITQSYVLRIVIVFGNVKFFSSTLTCQSVDKPAINSSFHMFKLSYDGIERRGETIQVSVDPSHNPMQVELPCRPASPSSTILLQKQTQISVWKDGKFESVATWENIKWTTFDPKKGITLTLPEYQVSYETVPPSIFGLYKCILNGSENDEEHVFVNVSRKTEENKNDAIFHLKSSLKRNAKVGFLKQEEKQSYDTFICCSGVRSHPPLLNVINCDSLFECDVEKLSIPTEPKENTAFGLKSLAARPNKTDCTTDIVYGISSIIFCKGENIDFLQQYFHLLNPPQPLAMHNDSHRRVTDSAAAPSPNFYVPHSVSWNADIERKIVVSIGRPEDENAWEAGATERHAEYFYNHRYIFEDEQGQLSISMSKRQSIVQVNADIYEGEIINCMCFGLTLFHSYGGYLRSLLKGLTNDLIFEYGTDADYIITSVDFSDSYLKDSLAVNPIFGKPITASRDITSVECFQPVWNSSKWEKMEIPMEIKASSELVFSGPVDEIVYFNLFQKESEITCQLSQGEPQPESILVTKDDKSLVLTDENGHIVNAIKSIIVSMDEATNLVTIKFLTISYETHGIYKCTASNVRGKAEKIIRVFVSEKSNIFLIASIFIGVMIAICLGLGIIRLWAQRRKLQFFQSH</sequence>
<keyword evidence="1" id="KW-0472">Membrane</keyword>
<dbReference type="AlphaFoldDB" id="A0A1D2MN30"/>
<proteinExistence type="predicted"/>
<dbReference type="InterPro" id="IPR013783">
    <property type="entry name" value="Ig-like_fold"/>
</dbReference>
<organism evidence="2 3">
    <name type="scientific">Orchesella cincta</name>
    <name type="common">Springtail</name>
    <name type="synonym">Podura cincta</name>
    <dbReference type="NCBI Taxonomy" id="48709"/>
    <lineage>
        <taxon>Eukaryota</taxon>
        <taxon>Metazoa</taxon>
        <taxon>Ecdysozoa</taxon>
        <taxon>Arthropoda</taxon>
        <taxon>Hexapoda</taxon>
        <taxon>Collembola</taxon>
        <taxon>Entomobryomorpha</taxon>
        <taxon>Entomobryoidea</taxon>
        <taxon>Orchesellidae</taxon>
        <taxon>Orchesellinae</taxon>
        <taxon>Orchesella</taxon>
    </lineage>
</organism>
<reference evidence="2 3" key="1">
    <citation type="journal article" date="2016" name="Genome Biol. Evol.">
        <title>Gene Family Evolution Reflects Adaptation to Soil Environmental Stressors in the Genome of the Collembolan Orchesella cincta.</title>
        <authorList>
            <person name="Faddeeva-Vakhrusheva A."/>
            <person name="Derks M.F."/>
            <person name="Anvar S.Y."/>
            <person name="Agamennone V."/>
            <person name="Suring W."/>
            <person name="Smit S."/>
            <person name="van Straalen N.M."/>
            <person name="Roelofs D."/>
        </authorList>
    </citation>
    <scope>NUCLEOTIDE SEQUENCE [LARGE SCALE GENOMIC DNA]</scope>
    <source>
        <tissue evidence="2">Mixed pool</tissue>
    </source>
</reference>
<dbReference type="InterPro" id="IPR036179">
    <property type="entry name" value="Ig-like_dom_sf"/>
</dbReference>